<reference evidence="4" key="1">
    <citation type="journal article" date="2019" name="Int. J. Syst. Evol. Microbiol.">
        <title>The Global Catalogue of Microorganisms (GCM) 10K type strain sequencing project: providing services to taxonomists for standard genome sequencing and annotation.</title>
        <authorList>
            <consortium name="The Broad Institute Genomics Platform"/>
            <consortium name="The Broad Institute Genome Sequencing Center for Infectious Disease"/>
            <person name="Wu L."/>
            <person name="Ma J."/>
        </authorList>
    </citation>
    <scope>NUCLEOTIDE SEQUENCE [LARGE SCALE GENOMIC DNA]</scope>
    <source>
        <strain evidence="4">KCTC 52473</strain>
    </source>
</reference>
<dbReference type="EMBL" id="JBHRSW010000017">
    <property type="protein sequence ID" value="MFC3122168.1"/>
    <property type="molecule type" value="Genomic_DNA"/>
</dbReference>
<dbReference type="GO" id="GO:0016787">
    <property type="term" value="F:hydrolase activity"/>
    <property type="evidence" value="ECO:0007669"/>
    <property type="project" value="UniProtKB-KW"/>
</dbReference>
<dbReference type="EC" id="3.4.-.-" evidence="3"/>
<sequence>MLIGDIGGLAYSIESIYAYILLFIALPLLEEIVFREKIYTALNKKLNKLSSILILNTIWTVFHIGLSIKALIPLFFVGLFLYHLRNKHNLITAICAHILLKTVFIY</sequence>
<gene>
    <name evidence="3" type="ORF">ACFOHL_11105</name>
</gene>
<feature type="transmembrane region" description="Helical" evidence="1">
    <location>
        <begin position="54"/>
        <end position="82"/>
    </location>
</feature>
<dbReference type="Pfam" id="PF02517">
    <property type="entry name" value="Rce1-like"/>
    <property type="match status" value="1"/>
</dbReference>
<evidence type="ECO:0000259" key="2">
    <source>
        <dbReference type="Pfam" id="PF02517"/>
    </source>
</evidence>
<proteinExistence type="predicted"/>
<organism evidence="3 4">
    <name type="scientific">Agaribacter flavus</name>
    <dbReference type="NCBI Taxonomy" id="1902781"/>
    <lineage>
        <taxon>Bacteria</taxon>
        <taxon>Pseudomonadati</taxon>
        <taxon>Pseudomonadota</taxon>
        <taxon>Gammaproteobacteria</taxon>
        <taxon>Alteromonadales</taxon>
        <taxon>Alteromonadaceae</taxon>
        <taxon>Agaribacter</taxon>
    </lineage>
</organism>
<keyword evidence="3" id="KW-0378">Hydrolase</keyword>
<dbReference type="RefSeq" id="WP_376920313.1">
    <property type="nucleotide sequence ID" value="NZ_JBHRSW010000017.1"/>
</dbReference>
<dbReference type="Proteomes" id="UP001595478">
    <property type="component" value="Unassembled WGS sequence"/>
</dbReference>
<accession>A0ABV7FSB5</accession>
<feature type="domain" description="CAAX prenyl protease 2/Lysostaphin resistance protein A-like" evidence="2">
    <location>
        <begin position="15"/>
        <end position="101"/>
    </location>
</feature>
<evidence type="ECO:0000256" key="1">
    <source>
        <dbReference type="SAM" id="Phobius"/>
    </source>
</evidence>
<keyword evidence="1" id="KW-0812">Transmembrane</keyword>
<feature type="transmembrane region" description="Helical" evidence="1">
    <location>
        <begin position="16"/>
        <end position="34"/>
    </location>
</feature>
<evidence type="ECO:0000313" key="4">
    <source>
        <dbReference type="Proteomes" id="UP001595478"/>
    </source>
</evidence>
<name>A0ABV7FSB5_9ALTE</name>
<keyword evidence="1" id="KW-1133">Transmembrane helix</keyword>
<dbReference type="InterPro" id="IPR003675">
    <property type="entry name" value="Rce1/LyrA-like_dom"/>
</dbReference>
<keyword evidence="1" id="KW-0472">Membrane</keyword>
<comment type="caution">
    <text evidence="3">The sequence shown here is derived from an EMBL/GenBank/DDBJ whole genome shotgun (WGS) entry which is preliminary data.</text>
</comment>
<keyword evidence="4" id="KW-1185">Reference proteome</keyword>
<evidence type="ECO:0000313" key="3">
    <source>
        <dbReference type="EMBL" id="MFC3122168.1"/>
    </source>
</evidence>
<protein>
    <submittedName>
        <fullName evidence="3">CPBP family intramembrane glutamic endopeptidase</fullName>
        <ecNumber evidence="3">3.4.-.-</ecNumber>
    </submittedName>
</protein>